<dbReference type="AlphaFoldDB" id="A0A2P5A0C3"/>
<gene>
    <name evidence="1" type="ORF">TGAM01_v201362</name>
</gene>
<dbReference type="EMBL" id="JPDN02000003">
    <property type="protein sequence ID" value="PON29996.1"/>
    <property type="molecule type" value="Genomic_DNA"/>
</dbReference>
<dbReference type="RefSeq" id="XP_024406567.1">
    <property type="nucleotide sequence ID" value="XM_024548751.1"/>
</dbReference>
<evidence type="ECO:0000313" key="2">
    <source>
        <dbReference type="Proteomes" id="UP000054821"/>
    </source>
</evidence>
<protein>
    <recommendedName>
        <fullName evidence="3">Arrestin-like N-terminal domain-containing protein</fullName>
    </recommendedName>
</protein>
<dbReference type="Gene3D" id="2.60.40.640">
    <property type="match status" value="1"/>
</dbReference>
<dbReference type="STRING" id="398673.A0A2P5A0C3"/>
<keyword evidence="2" id="KW-1185">Reference proteome</keyword>
<proteinExistence type="predicted"/>
<evidence type="ECO:0000313" key="1">
    <source>
        <dbReference type="EMBL" id="PON29996.1"/>
    </source>
</evidence>
<reference evidence="1 2" key="1">
    <citation type="journal article" date="2016" name="Genome Announc.">
        <title>Draft Whole-Genome Sequence of Trichoderma gamsii T6085, a Promising Biocontrol Agent of Fusarium Head Blight on Wheat.</title>
        <authorList>
            <person name="Baroncelli R."/>
            <person name="Zapparata A."/>
            <person name="Piaggeschi G."/>
            <person name="Sarrocco S."/>
            <person name="Vannacci G."/>
        </authorList>
    </citation>
    <scope>NUCLEOTIDE SEQUENCE [LARGE SCALE GENOMIC DNA]</scope>
    <source>
        <strain evidence="1 2">T6085</strain>
    </source>
</reference>
<comment type="caution">
    <text evidence="1">The sequence shown here is derived from an EMBL/GenBank/DDBJ whole genome shotgun (WGS) entry which is preliminary data.</text>
</comment>
<dbReference type="Proteomes" id="UP000054821">
    <property type="component" value="Unassembled WGS sequence"/>
</dbReference>
<dbReference type="GeneID" id="36347322"/>
<dbReference type="InterPro" id="IPR014752">
    <property type="entry name" value="Arrestin-like_C"/>
</dbReference>
<evidence type="ECO:0008006" key="3">
    <source>
        <dbReference type="Google" id="ProtNLM"/>
    </source>
</evidence>
<accession>A0A2P5A0C3</accession>
<organism evidence="1 2">
    <name type="scientific">Trichoderma gamsii</name>
    <dbReference type="NCBI Taxonomy" id="398673"/>
    <lineage>
        <taxon>Eukaryota</taxon>
        <taxon>Fungi</taxon>
        <taxon>Dikarya</taxon>
        <taxon>Ascomycota</taxon>
        <taxon>Pezizomycotina</taxon>
        <taxon>Sordariomycetes</taxon>
        <taxon>Hypocreomycetidae</taxon>
        <taxon>Hypocreales</taxon>
        <taxon>Hypocreaceae</taxon>
        <taxon>Trichoderma</taxon>
    </lineage>
</organism>
<name>A0A2P5A0C3_9HYPO</name>
<sequence length="343" mass="37117">MKLLLNINHAGETALRPGDELQGTLIVSGIASQKRPHCTATIGGRLMISVPAQVAGPNIDNAVYTLFEETKQLEYEITSRKNSPDDDVHFMPFKFQFPSHMQCSKHPHPCQFPPSTSVHEGSSKIKVEYYITAAADRPIFGGLSTKKRVTKPLQLSSSFSSTTSPAPLSISSLPLTLQQKDGTKRLQPGPDGLPAYTPSINVQVVHPEPPIFVRGQANRIRFNVHSPSEAIGKLFVRSVNINFKTSTIAASGSAAQRVQQNASGVELSSLIPIDSEVLELDTGTWGRLSMLSLRPTFESCLVQIKHAAEISVGISVGPQGSISYASSSFDVLVMDPPPSYEEI</sequence>